<feature type="compositionally biased region" description="Low complexity" evidence="1">
    <location>
        <begin position="250"/>
        <end position="261"/>
    </location>
</feature>
<feature type="compositionally biased region" description="Polar residues" evidence="1">
    <location>
        <begin position="1034"/>
        <end position="1046"/>
    </location>
</feature>
<feature type="compositionally biased region" description="Low complexity" evidence="1">
    <location>
        <begin position="1167"/>
        <end position="1184"/>
    </location>
</feature>
<feature type="region of interest" description="Disordered" evidence="1">
    <location>
        <begin position="1602"/>
        <end position="1623"/>
    </location>
</feature>
<name>A0A8H5LNY5_9AGAR</name>
<feature type="compositionally biased region" description="Polar residues" evidence="1">
    <location>
        <begin position="407"/>
        <end position="420"/>
    </location>
</feature>
<evidence type="ECO:0000256" key="1">
    <source>
        <dbReference type="SAM" id="MobiDB-lite"/>
    </source>
</evidence>
<feature type="region of interest" description="Disordered" evidence="1">
    <location>
        <begin position="331"/>
        <end position="511"/>
    </location>
</feature>
<feature type="compositionally biased region" description="Low complexity" evidence="1">
    <location>
        <begin position="461"/>
        <end position="470"/>
    </location>
</feature>
<evidence type="ECO:0000313" key="3">
    <source>
        <dbReference type="EMBL" id="KAF5364610.1"/>
    </source>
</evidence>
<feature type="compositionally biased region" description="Polar residues" evidence="1">
    <location>
        <begin position="384"/>
        <end position="394"/>
    </location>
</feature>
<dbReference type="EMBL" id="JAACJM010000032">
    <property type="protein sequence ID" value="KAF5364610.1"/>
    <property type="molecule type" value="Genomic_DNA"/>
</dbReference>
<feature type="compositionally biased region" description="Polar residues" evidence="1">
    <location>
        <begin position="235"/>
        <end position="244"/>
    </location>
</feature>
<protein>
    <recommendedName>
        <fullName evidence="2">BCAS3 WD40 domain-containing protein</fullName>
    </recommendedName>
</protein>
<feature type="region of interest" description="Disordered" evidence="1">
    <location>
        <begin position="1308"/>
        <end position="1345"/>
    </location>
</feature>
<dbReference type="Proteomes" id="UP000559256">
    <property type="component" value="Unassembled WGS sequence"/>
</dbReference>
<dbReference type="InterPro" id="IPR048382">
    <property type="entry name" value="BCAS3_WD40"/>
</dbReference>
<comment type="caution">
    <text evidence="3">The sequence shown here is derived from an EMBL/GenBank/DDBJ whole genome shotgun (WGS) entry which is preliminary data.</text>
</comment>
<evidence type="ECO:0000313" key="4">
    <source>
        <dbReference type="Proteomes" id="UP000559256"/>
    </source>
</evidence>
<reference evidence="3 4" key="1">
    <citation type="journal article" date="2020" name="ISME J.">
        <title>Uncovering the hidden diversity of litter-decomposition mechanisms in mushroom-forming fungi.</title>
        <authorList>
            <person name="Floudas D."/>
            <person name="Bentzer J."/>
            <person name="Ahren D."/>
            <person name="Johansson T."/>
            <person name="Persson P."/>
            <person name="Tunlid A."/>
        </authorList>
    </citation>
    <scope>NUCLEOTIDE SEQUENCE [LARGE SCALE GENOMIC DNA]</scope>
    <source>
        <strain evidence="3 4">CBS 291.85</strain>
    </source>
</reference>
<dbReference type="OrthoDB" id="25778at2759"/>
<organism evidence="3 4">
    <name type="scientific">Tetrapyrgos nigripes</name>
    <dbReference type="NCBI Taxonomy" id="182062"/>
    <lineage>
        <taxon>Eukaryota</taxon>
        <taxon>Fungi</taxon>
        <taxon>Dikarya</taxon>
        <taxon>Basidiomycota</taxon>
        <taxon>Agaricomycotina</taxon>
        <taxon>Agaricomycetes</taxon>
        <taxon>Agaricomycetidae</taxon>
        <taxon>Agaricales</taxon>
        <taxon>Marasmiineae</taxon>
        <taxon>Marasmiaceae</taxon>
        <taxon>Tetrapyrgos</taxon>
    </lineage>
</organism>
<feature type="compositionally biased region" description="Low complexity" evidence="1">
    <location>
        <begin position="213"/>
        <end position="234"/>
    </location>
</feature>
<feature type="compositionally biased region" description="Basic residues" evidence="1">
    <location>
        <begin position="203"/>
        <end position="212"/>
    </location>
</feature>
<feature type="region of interest" description="Disordered" evidence="1">
    <location>
        <begin position="1034"/>
        <end position="1062"/>
    </location>
</feature>
<sequence>MFSSSSNSISSVKGLRDVFTKLSSIPELPELPDISFSDLFVILPPETEPQPEPESTAAQRLPTPPPSPANFSRPRDRGQRHLGHNHSTKVVHCSPYSSSRTSTMASFVTCSPFSYPPTSIITNIPTPSSSCFSDRPSTNPNSSLNSTESSAVNSSVASPSSSMPTSPSLRPTTLGSDTLAPLHVSTSPDPSPGLLTAVPPGKVTKKRKKKQAKSQNSSSAASVSSSPPSSQTQAHTQVQLQPSSVGPGLGQPHVQQPQLLLQEDEDAPGPTSVMEEMADVKELSGLTGFGNLVDLGDSPGLDADADAAVGMPSQPVMDSVEENTIEDVPSIGLEMSGSGSGSGSRTVTNSMEGTIRPGKIKQGGHARASMSNAQFAELFEEGSSLASGQPQDLEQQFGEVEDEHASEQPSTLHGQASGLSQAIGKADRNDEDRGAPRPPSYPRQPQPPVIQAQKESEVPKSPKSLLSKPLSRAKSVQSHDRASGRVASVLSPPMVRNHGPSPEGRVQAPSHPTIGNSRQVLGNSIPAVANGGADEGDVVLWSRWDESLSGKRLLFLAYHPSGLQIWDCTDLSSIAEILNLPSLSFINSSLSGPLQGLDMSKMAFEYAGIIPRPTNYTASGKDEDPLESEDSGIEDDFGPLAGILVSPVDNGDQDDRVVVDHDAAGKSSALVLYSLMTHCVVKTVQLPGLAIGGGRFEVGRNVVVVSTTEPPALHILSSSTFEVLHRIPESSLSTFCHKPPLRSPSSSGPSHSLSPSSSSPSRRHSFMSSTSSLVNGIYHNHYEHFNDIYSNKHNHTSDRNVLLNTIDDSFPTSPGYPYNSHQHPAHQDNNSTHTRASTATIQDRTAIPNNPSMTIPDPVVLPAPVYSLSSRLLAYASPTPLSTDSNIASIHPLSANATRTRSSIALTYSSTLSDAAVSTASAFGSTLSAQLANLGGNGTGASPALGALSGIGQMSQADLGNAALKVGGSVLSGMKTLGGFAYKGAVAAAASGSNANSGSNSRGGMSALANKFFSKSAPAASQVADRRYSVSSTASGFEEVNSQESEVTQDDPEDRSSVLPKTIPSTENGYYVTVVDLSALFDSSSDETSNRKKPIVIAKFITSKIQPVANVWFSQDGTSVLVAPRDGQVAQAFAVRTNPVPRMIQDGPESRSSDDPRQRTASGRGLSSAPRSSKSKNSARSSAATDAPPLHVYDLRRGRTPAVIESAAWADDGRWVALGTRKRTVHVFPVNPYGGKSDVLSHMEGKVRNYLEPPPLSTELQPIVRLRVSKYPGPDQLPVPLAFTFLEPSPVSEHTMPTNLLPSFTSPALPPQQHSYGSVSSTHTMMSSSPSTRSEPISPHQGNVRPKNYQDILVFDPTDGILSLRRLTVDTKPASKENSSILNASFGSLGAVGSVGSVSRSLPGVGGTGRLSTSPVKNAASGISQMMEGPADIISKENTVATWSLRRRREWGEIRRVLEDSSVNTIEQSQRLEDTVKTMEPSKGGKVDWLAQAELSTCSKTQKVLPRSLYLSHQFSFHALGEDYHALIRRYHFDIPGPKIEVRKGIEVSAYPSGTSESFVEAGSFSSRRDVRRASASFDEPLASALSGGLDYASPQTVLPMLPNGMPRSKPRSFKTSIPIRRMGDNAAESLGKLRKEINRVRSPQLAPSDNSLAASVPLEFEEEDEDFLDRGHADSDAATASTSMKHAVSPPAPEEPSSTTPESNRLSPGEDTPNDDADDAFEGWVGQDQQAVDELEAFDHISAVGFLDEEQEMQAQAQAKVQIEAAVKPKKGKKGRRV</sequence>
<feature type="region of interest" description="Disordered" evidence="1">
    <location>
        <begin position="1136"/>
        <end position="1186"/>
    </location>
</feature>
<feature type="compositionally biased region" description="Low complexity" evidence="1">
    <location>
        <begin position="128"/>
        <end position="173"/>
    </location>
</feature>
<evidence type="ECO:0000259" key="2">
    <source>
        <dbReference type="Pfam" id="PF21034"/>
    </source>
</evidence>
<dbReference type="PANTHER" id="PTHR24216:SF65">
    <property type="entry name" value="PAXILLIN-LIKE PROTEIN 1"/>
    <property type="match status" value="1"/>
</dbReference>
<feature type="compositionally biased region" description="Acidic residues" evidence="1">
    <location>
        <begin position="1713"/>
        <end position="1722"/>
    </location>
</feature>
<feature type="compositionally biased region" description="Basic residues" evidence="1">
    <location>
        <begin position="80"/>
        <end position="89"/>
    </location>
</feature>
<dbReference type="SUPFAM" id="SSF82171">
    <property type="entry name" value="DPP6 N-terminal domain-like"/>
    <property type="match status" value="1"/>
</dbReference>
<feature type="region of interest" description="Disordered" evidence="1">
    <location>
        <begin position="42"/>
        <end position="96"/>
    </location>
</feature>
<proteinExistence type="predicted"/>
<feature type="domain" description="BCAS3 WD40" evidence="2">
    <location>
        <begin position="1190"/>
        <end position="1273"/>
    </location>
</feature>
<feature type="compositionally biased region" description="Basic and acidic residues" evidence="1">
    <location>
        <begin position="1148"/>
        <end position="1158"/>
    </location>
</feature>
<feature type="compositionally biased region" description="Low complexity" evidence="1">
    <location>
        <begin position="1318"/>
        <end position="1339"/>
    </location>
</feature>
<dbReference type="PANTHER" id="PTHR24216">
    <property type="entry name" value="PAXILLIN-RELATED"/>
    <property type="match status" value="1"/>
</dbReference>
<keyword evidence="4" id="KW-1185">Reference proteome</keyword>
<feature type="compositionally biased region" description="Pro residues" evidence="1">
    <location>
        <begin position="436"/>
        <end position="448"/>
    </location>
</feature>
<feature type="compositionally biased region" description="Polar residues" evidence="1">
    <location>
        <begin position="1308"/>
        <end position="1317"/>
    </location>
</feature>
<feature type="region of interest" description="Disordered" evidence="1">
    <location>
        <begin position="1676"/>
        <end position="1728"/>
    </location>
</feature>
<accession>A0A8H5LNY5</accession>
<feature type="compositionally biased region" description="Basic and acidic residues" evidence="1">
    <location>
        <begin position="425"/>
        <end position="435"/>
    </location>
</feature>
<feature type="compositionally biased region" description="Low complexity" evidence="1">
    <location>
        <begin position="743"/>
        <end position="767"/>
    </location>
</feature>
<gene>
    <name evidence="3" type="ORF">D9758_005561</name>
</gene>
<dbReference type="Pfam" id="PF21034">
    <property type="entry name" value="BCAS3_WD40"/>
    <property type="match status" value="1"/>
</dbReference>
<feature type="region of interest" description="Disordered" evidence="1">
    <location>
        <begin position="735"/>
        <end position="767"/>
    </location>
</feature>
<feature type="region of interest" description="Disordered" evidence="1">
    <location>
        <begin position="128"/>
        <end position="278"/>
    </location>
</feature>